<feature type="compositionally biased region" description="Low complexity" evidence="3">
    <location>
        <begin position="777"/>
        <end position="790"/>
    </location>
</feature>
<keyword evidence="2" id="KW-0694">RNA-binding</keyword>
<dbReference type="PROSITE" id="PS50084">
    <property type="entry name" value="KH_TYPE_1"/>
    <property type="match status" value="2"/>
</dbReference>
<organism evidence="5 6">
    <name type="scientific">Ectocarpus siliculosus</name>
    <name type="common">Brown alga</name>
    <name type="synonym">Conferva siliculosa</name>
    <dbReference type="NCBI Taxonomy" id="2880"/>
    <lineage>
        <taxon>Eukaryota</taxon>
        <taxon>Sar</taxon>
        <taxon>Stramenopiles</taxon>
        <taxon>Ochrophyta</taxon>
        <taxon>PX clade</taxon>
        <taxon>Phaeophyceae</taxon>
        <taxon>Ectocarpales</taxon>
        <taxon>Ectocarpaceae</taxon>
        <taxon>Ectocarpus</taxon>
    </lineage>
</organism>
<protein>
    <recommendedName>
        <fullName evidence="4">K Homology domain-containing protein</fullName>
    </recommendedName>
</protein>
<dbReference type="eggNOG" id="KOG1676">
    <property type="taxonomic scope" value="Eukaryota"/>
</dbReference>
<feature type="region of interest" description="Disordered" evidence="3">
    <location>
        <begin position="775"/>
        <end position="796"/>
    </location>
</feature>
<feature type="compositionally biased region" description="Basic and acidic residues" evidence="3">
    <location>
        <begin position="615"/>
        <end position="643"/>
    </location>
</feature>
<dbReference type="OMA" id="VCKNITH"/>
<evidence type="ECO:0000256" key="3">
    <source>
        <dbReference type="SAM" id="MobiDB-lite"/>
    </source>
</evidence>
<dbReference type="EMBL" id="FN649729">
    <property type="protein sequence ID" value="CBJ29214.1"/>
    <property type="molecule type" value="Genomic_DNA"/>
</dbReference>
<feature type="domain" description="K Homology" evidence="4">
    <location>
        <begin position="401"/>
        <end position="476"/>
    </location>
</feature>
<accession>D7FJW6</accession>
<evidence type="ECO:0000313" key="5">
    <source>
        <dbReference type="EMBL" id="CBJ29214.1"/>
    </source>
</evidence>
<dbReference type="InterPro" id="IPR004088">
    <property type="entry name" value="KH_dom_type_1"/>
</dbReference>
<feature type="compositionally biased region" description="Low complexity" evidence="3">
    <location>
        <begin position="22"/>
        <end position="33"/>
    </location>
</feature>
<proteinExistence type="predicted"/>
<keyword evidence="1" id="KW-0677">Repeat</keyword>
<dbReference type="SUPFAM" id="SSF54791">
    <property type="entry name" value="Eukaryotic type KH-domain (KH-domain type I)"/>
    <property type="match status" value="2"/>
</dbReference>
<feature type="compositionally biased region" description="Low complexity" evidence="3">
    <location>
        <begin position="135"/>
        <end position="159"/>
    </location>
</feature>
<dbReference type="InterPro" id="IPR004087">
    <property type="entry name" value="KH_dom"/>
</dbReference>
<feature type="compositionally biased region" description="Basic and acidic residues" evidence="3">
    <location>
        <begin position="322"/>
        <end position="341"/>
    </location>
</feature>
<dbReference type="InParanoid" id="D7FJW6"/>
<dbReference type="GO" id="GO:0003723">
    <property type="term" value="F:RNA binding"/>
    <property type="evidence" value="ECO:0007669"/>
    <property type="project" value="UniProtKB-UniRule"/>
</dbReference>
<dbReference type="Gene3D" id="3.30.1370.10">
    <property type="entry name" value="K Homology domain, type 1"/>
    <property type="match status" value="2"/>
</dbReference>
<feature type="compositionally biased region" description="Low complexity" evidence="3">
    <location>
        <begin position="196"/>
        <end position="217"/>
    </location>
</feature>
<evidence type="ECO:0000256" key="2">
    <source>
        <dbReference type="PROSITE-ProRule" id="PRU00117"/>
    </source>
</evidence>
<feature type="compositionally biased region" description="Acidic residues" evidence="3">
    <location>
        <begin position="172"/>
        <end position="195"/>
    </location>
</feature>
<gene>
    <name evidence="5" type="ORF">Esi_0138_0049</name>
</gene>
<evidence type="ECO:0000259" key="4">
    <source>
        <dbReference type="SMART" id="SM00322"/>
    </source>
</evidence>
<dbReference type="AlphaFoldDB" id="D7FJW6"/>
<dbReference type="EMBL" id="FN647986">
    <property type="protein sequence ID" value="CBJ29214.1"/>
    <property type="molecule type" value="Genomic_DNA"/>
</dbReference>
<dbReference type="SMART" id="SM00322">
    <property type="entry name" value="KH"/>
    <property type="match status" value="2"/>
</dbReference>
<feature type="compositionally biased region" description="Gly residues" evidence="3">
    <location>
        <begin position="271"/>
        <end position="284"/>
    </location>
</feature>
<dbReference type="STRING" id="2880.D7FJW6"/>
<feature type="domain" description="K Homology" evidence="4">
    <location>
        <begin position="482"/>
        <end position="555"/>
    </location>
</feature>
<feature type="region of interest" description="Disordered" evidence="3">
    <location>
        <begin position="565"/>
        <end position="704"/>
    </location>
</feature>
<feature type="region of interest" description="Disordered" evidence="3">
    <location>
        <begin position="1"/>
        <end position="223"/>
    </location>
</feature>
<evidence type="ECO:0000256" key="1">
    <source>
        <dbReference type="ARBA" id="ARBA00022737"/>
    </source>
</evidence>
<dbReference type="InterPro" id="IPR036612">
    <property type="entry name" value="KH_dom_type_1_sf"/>
</dbReference>
<feature type="region of interest" description="Disordered" evidence="3">
    <location>
        <begin position="263"/>
        <end position="379"/>
    </location>
</feature>
<keyword evidence="6" id="KW-1185">Reference proteome</keyword>
<feature type="compositionally biased region" description="Basic residues" evidence="3">
    <location>
        <begin position="34"/>
        <end position="46"/>
    </location>
</feature>
<sequence length="843" mass="85980">MPTVGKPPARQGKMPKRANQEGGAAAAAAATPGRAKRATRAARGRGKASPAKASGSSAAAGAAAVSAGDPEPAAAQTAPSVKEEDDGAASPDETFAGADAAAVAAAPGSPMEESPKLQAEEEEGTMNGGGSSEQVAPAADGAPSAASFSSPSVVLGGATTPPPSSPPAADADAGDEETDSKASDEEEETPAEAAEEGPGSPAEGEAAPELSPPASAADGGMSVAEAAAAAAIAASKSLVLTAENLDVQRAADFMLAVKGNSYKGASRAAAAGGGKDSSNGGGGDPNKRHRADPNAKLDGTAAAAAAAAAGDKNSRGRRGGVRQREREERKRERADSRDSREPPAGGRNPKQRGKEGRVGGSSGKDSFAGGAGGPPFRDLENWDPEKALIRSMFLTDDLDKHAITVVLLIPNEKRVVGIVVGRHGLRLKTILSTSKCTITVENDKFCDKESGVRKVVLRGSIRNVVMAQQLIMDLVWEEMETAIGVMQFMIPDEASSRVIGRQGTFIKQLQRESGCKINTLNDTELRSGLKARVMNVCGTNSSMSKGLYLIARKIASRWEYAPEWEGGDPTLPSGQGLPSAPTAAHSLPPPDSSSVDADSGRDSGGRRQRGQRGRGGRDRGDDLDRYDRDGGRNGRSGESDRRGGGGGSDRGSSARDSGGGRYGRGGRDSHDSGSGGRDGSSKSSRGAAPPLQTTSAPWITDQPSAAVPPAAVPVPAPVGSSAAAVAAAASAEAWQRLLGQIPATARESLGFGAMPVPATAAAAADMFGQLSGRAAMASAAPPQQLHQAPQKTHPEVLTGSQNRVCKNITHVTRKLVWVCLGCSYRHRSRQMACRFSPLGPSAG</sequence>
<feature type="compositionally biased region" description="Low complexity" evidence="3">
    <location>
        <begin position="47"/>
        <end position="68"/>
    </location>
</feature>
<reference evidence="5 6" key="1">
    <citation type="journal article" date="2010" name="Nature">
        <title>The Ectocarpus genome and the independent evolution of multicellularity in brown algae.</title>
        <authorList>
            <person name="Cock J.M."/>
            <person name="Sterck L."/>
            <person name="Rouze P."/>
            <person name="Scornet D."/>
            <person name="Allen A.E."/>
            <person name="Amoutzias G."/>
            <person name="Anthouard V."/>
            <person name="Artiguenave F."/>
            <person name="Aury J.M."/>
            <person name="Badger J.H."/>
            <person name="Beszteri B."/>
            <person name="Billiau K."/>
            <person name="Bonnet E."/>
            <person name="Bothwell J.H."/>
            <person name="Bowler C."/>
            <person name="Boyen C."/>
            <person name="Brownlee C."/>
            <person name="Carrano C.J."/>
            <person name="Charrier B."/>
            <person name="Cho G.Y."/>
            <person name="Coelho S.M."/>
            <person name="Collen J."/>
            <person name="Corre E."/>
            <person name="Da Silva C."/>
            <person name="Delage L."/>
            <person name="Delaroque N."/>
            <person name="Dittami S.M."/>
            <person name="Doulbeau S."/>
            <person name="Elias M."/>
            <person name="Farnham G."/>
            <person name="Gachon C.M."/>
            <person name="Gschloessl B."/>
            <person name="Heesch S."/>
            <person name="Jabbari K."/>
            <person name="Jubin C."/>
            <person name="Kawai H."/>
            <person name="Kimura K."/>
            <person name="Kloareg B."/>
            <person name="Kupper F.C."/>
            <person name="Lang D."/>
            <person name="Le Bail A."/>
            <person name="Leblanc C."/>
            <person name="Lerouge P."/>
            <person name="Lohr M."/>
            <person name="Lopez P.J."/>
            <person name="Martens C."/>
            <person name="Maumus F."/>
            <person name="Michel G."/>
            <person name="Miranda-Saavedra D."/>
            <person name="Morales J."/>
            <person name="Moreau H."/>
            <person name="Motomura T."/>
            <person name="Nagasato C."/>
            <person name="Napoli C.A."/>
            <person name="Nelson D.R."/>
            <person name="Nyvall-Collen P."/>
            <person name="Peters A.F."/>
            <person name="Pommier C."/>
            <person name="Potin P."/>
            <person name="Poulain J."/>
            <person name="Quesneville H."/>
            <person name="Read B."/>
            <person name="Rensing S.A."/>
            <person name="Ritter A."/>
            <person name="Rousvoal S."/>
            <person name="Samanta M."/>
            <person name="Samson G."/>
            <person name="Schroeder D.C."/>
            <person name="Segurens B."/>
            <person name="Strittmatter M."/>
            <person name="Tonon T."/>
            <person name="Tregear J.W."/>
            <person name="Valentin K."/>
            <person name="von Dassow P."/>
            <person name="Yamagishi T."/>
            <person name="Van de Peer Y."/>
            <person name="Wincker P."/>
        </authorList>
    </citation>
    <scope>NUCLEOTIDE SEQUENCE [LARGE SCALE GENOMIC DNA]</scope>
    <source>
        <strain evidence="6">Ec32 / CCAP1310/4</strain>
    </source>
</reference>
<name>D7FJW6_ECTSI</name>
<feature type="compositionally biased region" description="Low complexity" evidence="3">
    <location>
        <begin position="96"/>
        <end position="106"/>
    </location>
</feature>
<evidence type="ECO:0000313" key="6">
    <source>
        <dbReference type="Proteomes" id="UP000002630"/>
    </source>
</evidence>
<dbReference type="OrthoDB" id="9995375at2759"/>
<dbReference type="Pfam" id="PF00013">
    <property type="entry name" value="KH_1"/>
    <property type="match status" value="2"/>
</dbReference>
<dbReference type="PANTHER" id="PTHR10288">
    <property type="entry name" value="KH DOMAIN CONTAINING RNA BINDING PROTEIN"/>
    <property type="match status" value="1"/>
</dbReference>
<dbReference type="Proteomes" id="UP000002630">
    <property type="component" value="Linkage Group LG04"/>
</dbReference>